<dbReference type="Proteomes" id="UP000006727">
    <property type="component" value="Chromosome 1"/>
</dbReference>
<evidence type="ECO:0000313" key="9">
    <source>
        <dbReference type="Proteomes" id="UP000006727"/>
    </source>
</evidence>
<evidence type="ECO:0000256" key="5">
    <source>
        <dbReference type="ARBA" id="ARBA00023180"/>
    </source>
</evidence>
<comment type="similarity">
    <text evidence="1">Belongs to the peptidase S10 family.</text>
</comment>
<dbReference type="EnsemblPlants" id="Pp3c1_24280V3.4">
    <property type="protein sequence ID" value="Pp3c1_24280V3.4"/>
    <property type="gene ID" value="Pp3c1_24280"/>
</dbReference>
<dbReference type="MEROPS" id="S10.009"/>
<dbReference type="Gene3D" id="3.40.50.1820">
    <property type="entry name" value="alpha/beta hydrolase"/>
    <property type="match status" value="1"/>
</dbReference>
<reference evidence="7 9" key="2">
    <citation type="journal article" date="2018" name="Plant J.">
        <title>The Physcomitrella patens chromosome-scale assembly reveals moss genome structure and evolution.</title>
        <authorList>
            <person name="Lang D."/>
            <person name="Ullrich K.K."/>
            <person name="Murat F."/>
            <person name="Fuchs J."/>
            <person name="Jenkins J."/>
            <person name="Haas F.B."/>
            <person name="Piednoel M."/>
            <person name="Gundlach H."/>
            <person name="Van Bel M."/>
            <person name="Meyberg R."/>
            <person name="Vives C."/>
            <person name="Morata J."/>
            <person name="Symeonidi A."/>
            <person name="Hiss M."/>
            <person name="Muchero W."/>
            <person name="Kamisugi Y."/>
            <person name="Saleh O."/>
            <person name="Blanc G."/>
            <person name="Decker E.L."/>
            <person name="van Gessel N."/>
            <person name="Grimwood J."/>
            <person name="Hayes R.D."/>
            <person name="Graham S.W."/>
            <person name="Gunter L.E."/>
            <person name="McDaniel S.F."/>
            <person name="Hoernstein S.N.W."/>
            <person name="Larsson A."/>
            <person name="Li F.W."/>
            <person name="Perroud P.F."/>
            <person name="Phillips J."/>
            <person name="Ranjan P."/>
            <person name="Rokshar D.S."/>
            <person name="Rothfels C.J."/>
            <person name="Schneider L."/>
            <person name="Shu S."/>
            <person name="Stevenson D.W."/>
            <person name="Thummler F."/>
            <person name="Tillich M."/>
            <person name="Villarreal Aguilar J.C."/>
            <person name="Widiez T."/>
            <person name="Wong G.K."/>
            <person name="Wymore A."/>
            <person name="Zhang Y."/>
            <person name="Zimmer A.D."/>
            <person name="Quatrano R.S."/>
            <person name="Mayer K.F.X."/>
            <person name="Goodstein D."/>
            <person name="Casacuberta J.M."/>
            <person name="Vandepoele K."/>
            <person name="Reski R."/>
            <person name="Cuming A.C."/>
            <person name="Tuskan G.A."/>
            <person name="Maumus F."/>
            <person name="Salse J."/>
            <person name="Schmutz J."/>
            <person name="Rensing S.A."/>
        </authorList>
    </citation>
    <scope>NUCLEOTIDE SEQUENCE [LARGE SCALE GENOMIC DNA]</scope>
    <source>
        <strain evidence="8 9">cv. Gransden 2004</strain>
    </source>
</reference>
<evidence type="ECO:0000256" key="2">
    <source>
        <dbReference type="ARBA" id="ARBA00022645"/>
    </source>
</evidence>
<dbReference type="eggNOG" id="KOG1282">
    <property type="taxonomic scope" value="Eukaryota"/>
</dbReference>
<dbReference type="Pfam" id="PF00450">
    <property type="entry name" value="Peptidase_S10"/>
    <property type="match status" value="1"/>
</dbReference>
<dbReference type="Gramene" id="Pp3c1_24280V3.2">
    <property type="protein sequence ID" value="Pp3c1_24280V3.2"/>
    <property type="gene ID" value="Pp3c1_24280"/>
</dbReference>
<dbReference type="EnsemblPlants" id="Pp3c1_24280V3.5">
    <property type="protein sequence ID" value="Pp3c1_24280V3.5"/>
    <property type="gene ID" value="Pp3c1_24280"/>
</dbReference>
<dbReference type="KEGG" id="ppp:112288380"/>
<dbReference type="GO" id="GO:0004185">
    <property type="term" value="F:serine-type carboxypeptidase activity"/>
    <property type="evidence" value="ECO:0000318"/>
    <property type="project" value="GO_Central"/>
</dbReference>
<dbReference type="EMBL" id="ABEU02000001">
    <property type="protein sequence ID" value="PNR62680.1"/>
    <property type="molecule type" value="Genomic_DNA"/>
</dbReference>
<dbReference type="SUPFAM" id="SSF53474">
    <property type="entry name" value="alpha/beta-Hydrolases"/>
    <property type="match status" value="1"/>
</dbReference>
<keyword evidence="9" id="KW-1185">Reference proteome</keyword>
<reference evidence="8" key="3">
    <citation type="submission" date="2020-12" db="UniProtKB">
        <authorList>
            <consortium name="EnsemblPlants"/>
        </authorList>
    </citation>
    <scope>IDENTIFICATION</scope>
</reference>
<dbReference type="PANTHER" id="PTHR11802:SF113">
    <property type="entry name" value="SERINE CARBOXYPEPTIDASE CTSA-4.1"/>
    <property type="match status" value="1"/>
</dbReference>
<reference evidence="7 9" key="1">
    <citation type="journal article" date="2008" name="Science">
        <title>The Physcomitrella genome reveals evolutionary insights into the conquest of land by plants.</title>
        <authorList>
            <person name="Rensing S."/>
            <person name="Lang D."/>
            <person name="Zimmer A."/>
            <person name="Terry A."/>
            <person name="Salamov A."/>
            <person name="Shapiro H."/>
            <person name="Nishiyama T."/>
            <person name="Perroud P.-F."/>
            <person name="Lindquist E."/>
            <person name="Kamisugi Y."/>
            <person name="Tanahashi T."/>
            <person name="Sakakibara K."/>
            <person name="Fujita T."/>
            <person name="Oishi K."/>
            <person name="Shin-I T."/>
            <person name="Kuroki Y."/>
            <person name="Toyoda A."/>
            <person name="Suzuki Y."/>
            <person name="Hashimoto A."/>
            <person name="Yamaguchi K."/>
            <person name="Sugano A."/>
            <person name="Kohara Y."/>
            <person name="Fujiyama A."/>
            <person name="Anterola A."/>
            <person name="Aoki S."/>
            <person name="Ashton N."/>
            <person name="Barbazuk W.B."/>
            <person name="Barker E."/>
            <person name="Bennetzen J."/>
            <person name="Bezanilla M."/>
            <person name="Blankenship R."/>
            <person name="Cho S.H."/>
            <person name="Dutcher S."/>
            <person name="Estelle M."/>
            <person name="Fawcett J.A."/>
            <person name="Gundlach H."/>
            <person name="Hanada K."/>
            <person name="Heyl A."/>
            <person name="Hicks K.A."/>
            <person name="Hugh J."/>
            <person name="Lohr M."/>
            <person name="Mayer K."/>
            <person name="Melkozernov A."/>
            <person name="Murata T."/>
            <person name="Nelson D."/>
            <person name="Pils B."/>
            <person name="Prigge M."/>
            <person name="Reiss B."/>
            <person name="Renner T."/>
            <person name="Rombauts S."/>
            <person name="Rushton P."/>
            <person name="Sanderfoot A."/>
            <person name="Schween G."/>
            <person name="Shiu S.-H."/>
            <person name="Stueber K."/>
            <person name="Theodoulou F.L."/>
            <person name="Tu H."/>
            <person name="Van de Peer Y."/>
            <person name="Verrier P.J."/>
            <person name="Waters E."/>
            <person name="Wood A."/>
            <person name="Yang L."/>
            <person name="Cove D."/>
            <person name="Cuming A."/>
            <person name="Hasebe M."/>
            <person name="Lucas S."/>
            <person name="Mishler D.B."/>
            <person name="Reski R."/>
            <person name="Grigoriev I."/>
            <person name="Quatrano R.S."/>
            <person name="Boore J.L."/>
        </authorList>
    </citation>
    <scope>NUCLEOTIDE SEQUENCE [LARGE SCALE GENOMIC DNA]</scope>
    <source>
        <strain evidence="8 9">cv. Gransden 2004</strain>
    </source>
</reference>
<evidence type="ECO:0000313" key="7">
    <source>
        <dbReference type="EMBL" id="PNR62680.1"/>
    </source>
</evidence>
<dbReference type="Gramene" id="Pp3c1_24280V3.1">
    <property type="protein sequence ID" value="Pp3c1_24280V3.1"/>
    <property type="gene ID" value="Pp3c1_24280"/>
</dbReference>
<proteinExistence type="inferred from homology"/>
<keyword evidence="4" id="KW-0378">Hydrolase</keyword>
<evidence type="ECO:0000256" key="1">
    <source>
        <dbReference type="ARBA" id="ARBA00009431"/>
    </source>
</evidence>
<keyword evidence="3" id="KW-0645">Protease</keyword>
<keyword evidence="6" id="KW-0732">Signal</keyword>
<sequence>MGRSVIIWCLCSFLLFSLAVSVKAVRSPRSVPLSTLYNLSPGTSPRFPQGQAERLIKSLGLLPGAAVESSGPVNGPGLHERKIQLDIFTNSTSASASRHAAHYAGYFTLKRSHTANMFYTFFESRGNKGMDPLVLLMTGGPACASEVAMFYENGPFKIQDNIENLTLIWNKFGWDQEASIIYIDLPVGTGFSYSTNSGDIRHDAEGVSEDIFDFFQAFFTAHPEFAENDLYVMGESFGSHYVPAVAARLHEEKKLKQGLPINLKGFAIGSGLTHPNIRYESYADYALSMALIADDDHKRLSKVFPACATAIELCGTKGTVTCIAAYLVCQSIFNTILAISGNINSFDIRKECNEDICYDFSNLEIYLNQTKVREALGVGNQKFLSCSPLVYEAILMDWMESKENKIARLLEDGIQILVYAGEFDLICNWLGNSMWTAALPWSGQIEYARAPWKKFEVNGIEAGLVTGFKNLNFVKVQDAGHMVAMDQPRIALEMFRRWTRGIPLGNRIKLEY</sequence>
<organism evidence="7">
    <name type="scientific">Physcomitrium patens</name>
    <name type="common">Spreading-leaved earth moss</name>
    <name type="synonym">Physcomitrella patens</name>
    <dbReference type="NCBI Taxonomy" id="3218"/>
    <lineage>
        <taxon>Eukaryota</taxon>
        <taxon>Viridiplantae</taxon>
        <taxon>Streptophyta</taxon>
        <taxon>Embryophyta</taxon>
        <taxon>Bryophyta</taxon>
        <taxon>Bryophytina</taxon>
        <taxon>Bryopsida</taxon>
        <taxon>Funariidae</taxon>
        <taxon>Funariales</taxon>
        <taxon>Funariaceae</taxon>
        <taxon>Physcomitrium</taxon>
    </lineage>
</organism>
<evidence type="ECO:0000256" key="4">
    <source>
        <dbReference type="ARBA" id="ARBA00022801"/>
    </source>
</evidence>
<dbReference type="HOGENOM" id="CLU_008523_10_1_1"/>
<name>A9S9Z0_PHYPA</name>
<feature type="signal peptide" evidence="6">
    <location>
        <begin position="1"/>
        <end position="24"/>
    </location>
</feature>
<accession>A9S9Z0</accession>
<protein>
    <submittedName>
        <fullName evidence="7 8">Uncharacterized protein</fullName>
    </submittedName>
</protein>
<evidence type="ECO:0000256" key="6">
    <source>
        <dbReference type="SAM" id="SignalP"/>
    </source>
</evidence>
<dbReference type="RefSeq" id="XP_024388277.1">
    <property type="nucleotide sequence ID" value="XM_024532509.2"/>
</dbReference>
<dbReference type="OrthoDB" id="443318at2759"/>
<dbReference type="Gramene" id="Pp3c1_24280V3.5">
    <property type="protein sequence ID" value="Pp3c1_24280V3.5"/>
    <property type="gene ID" value="Pp3c1_24280"/>
</dbReference>
<dbReference type="PRINTS" id="PR00724">
    <property type="entry name" value="CRBOXYPTASEC"/>
</dbReference>
<dbReference type="EnsemblPlants" id="Pp3c1_24280V3.2">
    <property type="protein sequence ID" value="Pp3c1_24280V3.2"/>
    <property type="gene ID" value="Pp3c1_24280"/>
</dbReference>
<gene>
    <name evidence="8" type="primary">LOC112288380</name>
    <name evidence="7" type="ORF">PHYPA_001104</name>
</gene>
<dbReference type="GO" id="GO:0006508">
    <property type="term" value="P:proteolysis"/>
    <property type="evidence" value="ECO:0007669"/>
    <property type="project" value="UniProtKB-KW"/>
</dbReference>
<keyword evidence="2" id="KW-0121">Carboxypeptidase</keyword>
<dbReference type="RefSeq" id="XP_024388268.1">
    <property type="nucleotide sequence ID" value="XM_024532500.2"/>
</dbReference>
<dbReference type="InterPro" id="IPR001563">
    <property type="entry name" value="Peptidase_S10"/>
</dbReference>
<feature type="chain" id="PRO_5014297848" evidence="6">
    <location>
        <begin position="25"/>
        <end position="512"/>
    </location>
</feature>
<dbReference type="GO" id="GO:0005773">
    <property type="term" value="C:vacuole"/>
    <property type="evidence" value="ECO:0000318"/>
    <property type="project" value="GO_Central"/>
</dbReference>
<keyword evidence="5" id="KW-0325">Glycoprotein</keyword>
<dbReference type="AlphaFoldDB" id="A9S9Z0"/>
<evidence type="ECO:0000313" key="8">
    <source>
        <dbReference type="EnsemblPlants" id="Pp3c1_24280V3.1"/>
    </source>
</evidence>
<dbReference type="Gramene" id="Pp3c1_24280V3.4">
    <property type="protein sequence ID" value="Pp3c1_24280V3.4"/>
    <property type="gene ID" value="Pp3c1_24280"/>
</dbReference>
<dbReference type="PaxDb" id="3218-PP1S59_125V6.1"/>
<dbReference type="PANTHER" id="PTHR11802">
    <property type="entry name" value="SERINE PROTEASE FAMILY S10 SERINE CARBOXYPEPTIDASE"/>
    <property type="match status" value="1"/>
</dbReference>
<dbReference type="FunCoup" id="A9S9Z0">
    <property type="interactions" value="1220"/>
</dbReference>
<dbReference type="InterPro" id="IPR029058">
    <property type="entry name" value="AB_hydrolase_fold"/>
</dbReference>
<dbReference type="GeneID" id="112288380"/>
<dbReference type="EnsemblPlants" id="Pp3c1_24280V3.1">
    <property type="protein sequence ID" value="Pp3c1_24280V3.1"/>
    <property type="gene ID" value="Pp3c1_24280"/>
</dbReference>
<dbReference type="Gramene" id="Pp3c1_24280V3.3">
    <property type="protein sequence ID" value="Pp3c1_24280V3.3"/>
    <property type="gene ID" value="Pp3c1_24280"/>
</dbReference>
<evidence type="ECO:0000256" key="3">
    <source>
        <dbReference type="ARBA" id="ARBA00022670"/>
    </source>
</evidence>
<dbReference type="EnsemblPlants" id="Pp3c1_24280V3.3">
    <property type="protein sequence ID" value="Pp3c1_24280V3.3"/>
    <property type="gene ID" value="Pp3c1_24280"/>
</dbReference>